<dbReference type="AlphaFoldDB" id="A0A4Y8ZPS5"/>
<evidence type="ECO:0000313" key="3">
    <source>
        <dbReference type="EMBL" id="TFI58008.1"/>
    </source>
</evidence>
<protein>
    <submittedName>
        <fullName evidence="3">Uroporphyrinogen-III synthase</fullName>
    </submittedName>
</protein>
<evidence type="ECO:0000256" key="1">
    <source>
        <dbReference type="SAM" id="MobiDB-lite"/>
    </source>
</evidence>
<dbReference type="InterPro" id="IPR003754">
    <property type="entry name" value="4pyrrol_synth_uPrphyn_synth"/>
</dbReference>
<accession>A0A4Y8ZPS5</accession>
<feature type="domain" description="Tetrapyrrole biosynthesis uroporphyrinogen III synthase" evidence="2">
    <location>
        <begin position="20"/>
        <end position="225"/>
    </location>
</feature>
<dbReference type="CDD" id="cd06578">
    <property type="entry name" value="HemD"/>
    <property type="match status" value="1"/>
</dbReference>
<reference evidence="3 4" key="1">
    <citation type="submission" date="2019-03" db="EMBL/GenBank/DDBJ databases">
        <title>Genome sequence of Sphingomonas sp. 17J27-24.</title>
        <authorList>
            <person name="Kim M."/>
            <person name="Maeng S."/>
            <person name="Sathiyaraj S."/>
        </authorList>
    </citation>
    <scope>NUCLEOTIDE SEQUENCE [LARGE SCALE GENOMIC DNA]</scope>
    <source>
        <strain evidence="3 4">17J27-24</strain>
    </source>
</reference>
<dbReference type="RefSeq" id="WP_135087264.1">
    <property type="nucleotide sequence ID" value="NZ_SPDV01000021.1"/>
</dbReference>
<dbReference type="Pfam" id="PF02602">
    <property type="entry name" value="HEM4"/>
    <property type="match status" value="1"/>
</dbReference>
<dbReference type="SUPFAM" id="SSF69618">
    <property type="entry name" value="HemD-like"/>
    <property type="match status" value="1"/>
</dbReference>
<evidence type="ECO:0000313" key="4">
    <source>
        <dbReference type="Proteomes" id="UP000298213"/>
    </source>
</evidence>
<comment type="caution">
    <text evidence="3">The sequence shown here is derived from an EMBL/GenBank/DDBJ whole genome shotgun (WGS) entry which is preliminary data.</text>
</comment>
<keyword evidence="4" id="KW-1185">Reference proteome</keyword>
<dbReference type="GO" id="GO:0033014">
    <property type="term" value="P:tetrapyrrole biosynthetic process"/>
    <property type="evidence" value="ECO:0007669"/>
    <property type="project" value="InterPro"/>
</dbReference>
<name>A0A4Y8ZPS5_9SPHN</name>
<proteinExistence type="predicted"/>
<gene>
    <name evidence="3" type="ORF">E2493_12500</name>
</gene>
<dbReference type="OrthoDB" id="7424801at2"/>
<sequence>MFRPMLVWVTRTAPYNLLTAHRLRAMGHSVLTVPLLRVAAVEPSPPGQRSDALVFTSSHGVRHHGFAPAQRDLPVFTVGDHTAEAARRAGYADVRSARGNVLTLQRLIVASLPAGARIAHLGAEQPAGDLAGTLCRLGYQAEHRAVYRSQDSAPEDLEGALAALPAVEAITVHSPRAARAAAEIVRATGWFGMVFCISSACAAEFRALGGLLVETAARPDEAALLSRLRTYAGRSALPAARLGPGRAAVLARPVSTPPPFPSRTANDNDPTPSSRPCPAEPGDGGSPDDPPPSAA</sequence>
<feature type="region of interest" description="Disordered" evidence="1">
    <location>
        <begin position="251"/>
        <end position="295"/>
    </location>
</feature>
<organism evidence="3 4">
    <name type="scientific">Sphingomonas parva</name>
    <dbReference type="NCBI Taxonomy" id="2555898"/>
    <lineage>
        <taxon>Bacteria</taxon>
        <taxon>Pseudomonadati</taxon>
        <taxon>Pseudomonadota</taxon>
        <taxon>Alphaproteobacteria</taxon>
        <taxon>Sphingomonadales</taxon>
        <taxon>Sphingomonadaceae</taxon>
        <taxon>Sphingomonas</taxon>
    </lineage>
</organism>
<evidence type="ECO:0000259" key="2">
    <source>
        <dbReference type="Pfam" id="PF02602"/>
    </source>
</evidence>
<dbReference type="GO" id="GO:0004852">
    <property type="term" value="F:uroporphyrinogen-III synthase activity"/>
    <property type="evidence" value="ECO:0007669"/>
    <property type="project" value="InterPro"/>
</dbReference>
<dbReference type="InterPro" id="IPR036108">
    <property type="entry name" value="4pyrrol_syn_uPrphyn_synt_sf"/>
</dbReference>
<dbReference type="EMBL" id="SPDV01000021">
    <property type="protein sequence ID" value="TFI58008.1"/>
    <property type="molecule type" value="Genomic_DNA"/>
</dbReference>
<dbReference type="Gene3D" id="3.40.50.10090">
    <property type="match status" value="2"/>
</dbReference>
<feature type="compositionally biased region" description="Polar residues" evidence="1">
    <location>
        <begin position="263"/>
        <end position="272"/>
    </location>
</feature>
<dbReference type="Proteomes" id="UP000298213">
    <property type="component" value="Unassembled WGS sequence"/>
</dbReference>